<dbReference type="SUPFAM" id="SSF56219">
    <property type="entry name" value="DNase I-like"/>
    <property type="match status" value="1"/>
</dbReference>
<evidence type="ECO:0000256" key="1">
    <source>
        <dbReference type="SAM" id="MobiDB-lite"/>
    </source>
</evidence>
<evidence type="ECO:0000259" key="3">
    <source>
        <dbReference type="PROSITE" id="PS51841"/>
    </source>
</evidence>
<dbReference type="PROSITE" id="PS51841">
    <property type="entry name" value="LTD"/>
    <property type="match status" value="1"/>
</dbReference>
<dbReference type="InterPro" id="IPR015919">
    <property type="entry name" value="Cadherin-like_sf"/>
</dbReference>
<keyword evidence="5" id="KW-1185">Reference proteome</keyword>
<dbReference type="OrthoDB" id="9773411at2"/>
<dbReference type="GO" id="GO:0007156">
    <property type="term" value="P:homophilic cell adhesion via plasma membrane adhesion molecules"/>
    <property type="evidence" value="ECO:0007669"/>
    <property type="project" value="InterPro"/>
</dbReference>
<dbReference type="PROSITE" id="PS50268">
    <property type="entry name" value="CADHERIN_2"/>
    <property type="match status" value="1"/>
</dbReference>
<name>A0A0D1CJ68_9RHOB</name>
<gene>
    <name evidence="4" type="ORF">jaqu_35560</name>
</gene>
<keyword evidence="4" id="KW-0540">Nuclease</keyword>
<dbReference type="GO" id="GO:0005509">
    <property type="term" value="F:calcium ion binding"/>
    <property type="evidence" value="ECO:0007669"/>
    <property type="project" value="InterPro"/>
</dbReference>
<dbReference type="EMBL" id="JYFE01000065">
    <property type="protein sequence ID" value="KIT14752.1"/>
    <property type="molecule type" value="Genomic_DNA"/>
</dbReference>
<dbReference type="PATRIC" id="fig|935700.4.peg.3664"/>
<dbReference type="CDD" id="cd11304">
    <property type="entry name" value="Cadherin_repeat"/>
    <property type="match status" value="1"/>
</dbReference>
<dbReference type="CDD" id="cd04486">
    <property type="entry name" value="YhcR_OBF_like"/>
    <property type="match status" value="1"/>
</dbReference>
<dbReference type="InterPro" id="IPR010221">
    <property type="entry name" value="VCBS_dom"/>
</dbReference>
<proteinExistence type="predicted"/>
<accession>A0A0D1CJ68</accession>
<dbReference type="PANTHER" id="PTHR42834:SF1">
    <property type="entry name" value="ENDONUCLEASE_EXONUCLEASE_PHOSPHATASE FAMILY PROTEIN (AFU_ORTHOLOGUE AFUA_3G09210)"/>
    <property type="match status" value="1"/>
</dbReference>
<dbReference type="Pfam" id="PF03372">
    <property type="entry name" value="Exo_endo_phos"/>
    <property type="match status" value="1"/>
</dbReference>
<feature type="domain" description="Cadherin" evidence="2">
    <location>
        <begin position="249"/>
        <end position="334"/>
    </location>
</feature>
<evidence type="ECO:0000313" key="5">
    <source>
        <dbReference type="Proteomes" id="UP000032232"/>
    </source>
</evidence>
<dbReference type="Pfam" id="PF00932">
    <property type="entry name" value="LTD"/>
    <property type="match status" value="1"/>
</dbReference>
<dbReference type="PANTHER" id="PTHR42834">
    <property type="entry name" value="ENDONUCLEASE/EXONUCLEASE/PHOSPHATASE FAMILY PROTEIN (AFU_ORTHOLOGUE AFUA_3G09210)"/>
    <property type="match status" value="1"/>
</dbReference>
<dbReference type="InterPro" id="IPR002126">
    <property type="entry name" value="Cadherin-like_dom"/>
</dbReference>
<dbReference type="SUPFAM" id="SSF49313">
    <property type="entry name" value="Cadherin-like"/>
    <property type="match status" value="1"/>
</dbReference>
<evidence type="ECO:0000259" key="2">
    <source>
        <dbReference type="PROSITE" id="PS50268"/>
    </source>
</evidence>
<dbReference type="InterPro" id="IPR001322">
    <property type="entry name" value="Lamin_tail_dom"/>
</dbReference>
<keyword evidence="4" id="KW-0378">Hydrolase</keyword>
<feature type="region of interest" description="Disordered" evidence="1">
    <location>
        <begin position="489"/>
        <end position="527"/>
    </location>
</feature>
<reference evidence="4 5" key="1">
    <citation type="submission" date="2015-02" db="EMBL/GenBank/DDBJ databases">
        <title>Genome Sequence of Jannaschia aquimarina DSM28248, a member of the Roseobacter clade.</title>
        <authorList>
            <person name="Voget S."/>
            <person name="Daniel R."/>
        </authorList>
    </citation>
    <scope>NUCLEOTIDE SEQUENCE [LARGE SCALE GENOMIC DNA]</scope>
    <source>
        <strain evidence="4 5">GSW-M26</strain>
    </source>
</reference>
<dbReference type="Gene3D" id="2.60.40.60">
    <property type="entry name" value="Cadherins"/>
    <property type="match status" value="1"/>
</dbReference>
<dbReference type="GO" id="GO:0016020">
    <property type="term" value="C:membrane"/>
    <property type="evidence" value="ECO:0007669"/>
    <property type="project" value="InterPro"/>
</dbReference>
<keyword evidence="4" id="KW-0255">Endonuclease</keyword>
<dbReference type="GO" id="GO:0004519">
    <property type="term" value="F:endonuclease activity"/>
    <property type="evidence" value="ECO:0007669"/>
    <property type="project" value="UniProtKB-KW"/>
</dbReference>
<dbReference type="Proteomes" id="UP000032232">
    <property type="component" value="Unassembled WGS sequence"/>
</dbReference>
<dbReference type="GO" id="GO:0004527">
    <property type="term" value="F:exonuclease activity"/>
    <property type="evidence" value="ECO:0007669"/>
    <property type="project" value="UniProtKB-KW"/>
</dbReference>
<keyword evidence="4" id="KW-0269">Exonuclease</keyword>
<evidence type="ECO:0000313" key="4">
    <source>
        <dbReference type="EMBL" id="KIT14752.1"/>
    </source>
</evidence>
<dbReference type="InterPro" id="IPR047971">
    <property type="entry name" value="ExeM-like"/>
</dbReference>
<dbReference type="NCBIfam" id="NF033681">
    <property type="entry name" value="ExeM_NucH_DNase"/>
    <property type="match status" value="1"/>
</dbReference>
<dbReference type="SUPFAM" id="SSF51120">
    <property type="entry name" value="beta-Roll"/>
    <property type="match status" value="1"/>
</dbReference>
<dbReference type="Pfam" id="PF17963">
    <property type="entry name" value="Big_9"/>
    <property type="match status" value="1"/>
</dbReference>
<dbReference type="InterPro" id="IPR011049">
    <property type="entry name" value="Serralysin-like_metalloprot_C"/>
</dbReference>
<dbReference type="InterPro" id="IPR001343">
    <property type="entry name" value="Hemolysn_Ca-bd"/>
</dbReference>
<dbReference type="Pfam" id="PF00353">
    <property type="entry name" value="HemolysinCabind"/>
    <property type="match status" value="1"/>
</dbReference>
<feature type="domain" description="LTD" evidence="3">
    <location>
        <begin position="324"/>
        <end position="464"/>
    </location>
</feature>
<sequence>MPIPFFRIPLSFQFGTFGDDTILGGTGRDYVFAFGGDDLIETGAGDDRVWAGSGDDLVRGGMGNDRLFGGRGTDTAVFSGLLADYSISLLPGRVTVDGADGLDRLFGFEALRFDDTTIFLDGRNNGPVATDDTVVAPEDGVTSIAVADLLANDSDFDGDTLAVTAVSAASGAGASVTLTDGILAYDPGALFDALAEGETATDSFEYTVSDGRGGSQTATVTVTITGTNDAPVLTLPATAEQAEGETGPIATAEVTDAEGDPVTLSLGGADAAFFLIDPATGAISFADAPDFETPEDADGDNVYEISVTADDGNGGVTTEDLSISVTDVEEGPSVVLSEIMYNPGSSEPDWEWVEVTNVSSDAIDLAGYVIDDGNATRVSQANIASGTIAAGASAVLYNGDDLTEADFRAAWNLADDVTLIAVSEWNDLALNNSGDRITVWADFETYTADFETRSQTVIDVTYDDSGDWPTDDGSASIYLTDLSADANDGTNWARSTEGGATPAGTGRASLAEGGNAGGDVGSPGAEAAPAPLQISEIAISNTGDDWEFLELSGEAGTSLDGYALIQLDGDGEVRGVVDLDGQQIGDNGFFLAASPTAENTFGVAPDLAIADNTFENTSSSFLLVEDFTGATRFDDLDADDDGILDDGAPFGAIVDGVALIDDDAPLTYADAVVGPDGTFLAPGAIRGDDGFEIGSFFDASVYSPTSGGSGSGGGGGALTLISAIQGSGTESAIQGAAVTVEGIVTYVSSNGYYVQEEAADQDGDAATSEGLFVFTGSGSDPASLVSVGQTVRASGTVSEFGGQTQLSGTSTDVVNATISALPDAVRVTVSSADEAAVYEATEGMRVEVVSGGTEALTITVNFNLDRFGEIVVSDGIMTQPTQLFDAQTEASEVQTLLEANANNRLVIDDGDFRSNLSSFAYLPNTSPGDDGNGILNAADDFDLGGTVRLGAEIVDPVQGIMSQGFGSYRVLASETLVIDETTNGGARQAVPDDVLGNPGGAGPQEGQLIVASLNVENYFATLGQRGANSADDLDRQTANLVNQIEGTGASVLALQELENDGFADGSAVDRLTDELNLSDAAADWQFVDPTGTAAPVGTDAIATGIIFDATEVRLVASDALIFEEASAADTFALAQILNPYSPTGDQVNDFQRNRPATVATFEDLDTGETFTVVSVHNKSKGDSNLADVVENAVAALANGTVPPSEVANVQAAIDALRADANFDQGDGQGFWNGVRLDASEELTVWLEDTYLPGVQAANPTLPVGDGTLILGDFNAYAEEDPTQAVREFDGADAGTEADYIDIIDTFVPGGQDEAYSFVFDGQRGTLDQAFVSADLAGAVTGATEWHVNADEPDLLSYDSEFTDPGFFSDDVYGASDHDPLIVGLDFAQDDTFVFV</sequence>
<dbReference type="NCBIfam" id="TIGR01965">
    <property type="entry name" value="VCBS_repeat"/>
    <property type="match status" value="1"/>
</dbReference>
<dbReference type="InterPro" id="IPR005135">
    <property type="entry name" value="Endo/exonuclease/phosphatase"/>
</dbReference>
<dbReference type="PRINTS" id="PR00313">
    <property type="entry name" value="CABNDNGRPT"/>
</dbReference>
<dbReference type="Gene3D" id="3.60.10.10">
    <property type="entry name" value="Endonuclease/exonuclease/phosphatase"/>
    <property type="match status" value="1"/>
</dbReference>
<dbReference type="STRING" id="935700.jaqu_35560"/>
<comment type="caution">
    <text evidence="4">The sequence shown here is derived from an EMBL/GenBank/DDBJ whole genome shotgun (WGS) entry which is preliminary data.</text>
</comment>
<organism evidence="4 5">
    <name type="scientific">Jannaschia aquimarina</name>
    <dbReference type="NCBI Taxonomy" id="935700"/>
    <lineage>
        <taxon>Bacteria</taxon>
        <taxon>Pseudomonadati</taxon>
        <taxon>Pseudomonadota</taxon>
        <taxon>Alphaproteobacteria</taxon>
        <taxon>Rhodobacterales</taxon>
        <taxon>Roseobacteraceae</taxon>
        <taxon>Jannaschia</taxon>
    </lineage>
</organism>
<dbReference type="Gene3D" id="2.60.40.2810">
    <property type="match status" value="1"/>
</dbReference>
<dbReference type="InterPro" id="IPR036691">
    <property type="entry name" value="Endo/exonu/phosph_ase_sf"/>
</dbReference>
<protein>
    <submittedName>
        <fullName evidence="4">Endonuclease/Exonuclease/phosphatase family protein</fullName>
    </submittedName>
</protein>
<dbReference type="RefSeq" id="WP_052501053.1">
    <property type="nucleotide sequence ID" value="NZ_FZPF01000002.1"/>
</dbReference>